<sequence>MQSEAVRDLKWMVLGAAFTTTGSAFYAASTPASEMIRTLGFPFFIVGLVALVAGFVGEPPSRWIR</sequence>
<proteinExistence type="predicted"/>
<dbReference type="RefSeq" id="WP_007694306.1">
    <property type="nucleotide sequence ID" value="NZ_AJRK01000020.1"/>
</dbReference>
<protein>
    <submittedName>
        <fullName evidence="2">Uncharacterized protein</fullName>
    </submittedName>
</protein>
<keyword evidence="1" id="KW-0812">Transmembrane</keyword>
<comment type="caution">
    <text evidence="2">The sequence shown here is derived from an EMBL/GenBank/DDBJ whole genome shotgun (WGS) entry which is preliminary data.</text>
</comment>
<feature type="transmembrane region" description="Helical" evidence="1">
    <location>
        <begin position="12"/>
        <end position="29"/>
    </location>
</feature>
<dbReference type="PATRIC" id="fig|1132509.6.peg.2842"/>
<evidence type="ECO:0000256" key="1">
    <source>
        <dbReference type="SAM" id="Phobius"/>
    </source>
</evidence>
<dbReference type="Proteomes" id="UP000011566">
    <property type="component" value="Unassembled WGS sequence"/>
</dbReference>
<dbReference type="OrthoDB" id="215668at2157"/>
<keyword evidence="1" id="KW-0472">Membrane</keyword>
<keyword evidence="3" id="KW-1185">Reference proteome</keyword>
<evidence type="ECO:0000313" key="3">
    <source>
        <dbReference type="Proteomes" id="UP000011566"/>
    </source>
</evidence>
<feature type="transmembrane region" description="Helical" evidence="1">
    <location>
        <begin position="35"/>
        <end position="56"/>
    </location>
</feature>
<dbReference type="EMBL" id="AOMB01000033">
    <property type="protein sequence ID" value="EMA37771.1"/>
    <property type="molecule type" value="Genomic_DNA"/>
</dbReference>
<name>M0LWC4_9EURY</name>
<gene>
    <name evidence="2" type="ORF">C447_12385</name>
</gene>
<keyword evidence="1" id="KW-1133">Transmembrane helix</keyword>
<reference evidence="2 3" key="1">
    <citation type="journal article" date="2014" name="PLoS Genet.">
        <title>Phylogenetically driven sequencing of extremely halophilic archaea reveals strategies for static and dynamic osmo-response.</title>
        <authorList>
            <person name="Becker E.A."/>
            <person name="Seitzer P.M."/>
            <person name="Tritt A."/>
            <person name="Larsen D."/>
            <person name="Krusor M."/>
            <person name="Yao A.I."/>
            <person name="Wu D."/>
            <person name="Madern D."/>
            <person name="Eisen J.A."/>
            <person name="Darling A.E."/>
            <person name="Facciotti M.T."/>
        </authorList>
    </citation>
    <scope>NUCLEOTIDE SEQUENCE [LARGE SCALE GENOMIC DNA]</scope>
    <source>
        <strain evidence="2 3">100A6</strain>
    </source>
</reference>
<dbReference type="AlphaFoldDB" id="M0LWC4"/>
<organism evidence="2 3">
    <name type="scientific">Halococcus hamelinensis 100A6</name>
    <dbReference type="NCBI Taxonomy" id="1132509"/>
    <lineage>
        <taxon>Archaea</taxon>
        <taxon>Methanobacteriati</taxon>
        <taxon>Methanobacteriota</taxon>
        <taxon>Stenosarchaea group</taxon>
        <taxon>Halobacteria</taxon>
        <taxon>Halobacteriales</taxon>
        <taxon>Halococcaceae</taxon>
        <taxon>Halococcus</taxon>
    </lineage>
</organism>
<evidence type="ECO:0000313" key="2">
    <source>
        <dbReference type="EMBL" id="EMA37771.1"/>
    </source>
</evidence>
<accession>M0LWC4</accession>